<keyword evidence="2" id="KW-1185">Reference proteome</keyword>
<evidence type="ECO:0000313" key="2">
    <source>
        <dbReference type="Proteomes" id="UP001231189"/>
    </source>
</evidence>
<dbReference type="AlphaFoldDB" id="A0AAD8TV54"/>
<accession>A0AAD8TV54</accession>
<comment type="caution">
    <text evidence="1">The sequence shown here is derived from an EMBL/GenBank/DDBJ whole genome shotgun (WGS) entry which is preliminary data.</text>
</comment>
<sequence length="199" mass="22494">MWRLGGFGDFDFSRCSDIDDGIAMEMRDSTICEMSDSTICEMSDSTICELECLHFESMSDTPSSMDDETPIMEKMYMVHEDDDITPCLIEDEHGGHMEPTTSTTPTSYERDYKGNKIGVDDAMIPLVDMMICECMHDDDDDHIAMSYASFTFPCDTCDTPIVDHAELVAYDDISMPCYESFELLPLACNMYKNANVNLD</sequence>
<proteinExistence type="predicted"/>
<gene>
    <name evidence="1" type="ORF">QYE76_011323</name>
</gene>
<protein>
    <submittedName>
        <fullName evidence="1">Uncharacterized protein</fullName>
    </submittedName>
</protein>
<organism evidence="1 2">
    <name type="scientific">Lolium multiflorum</name>
    <name type="common">Italian ryegrass</name>
    <name type="synonym">Lolium perenne subsp. multiflorum</name>
    <dbReference type="NCBI Taxonomy" id="4521"/>
    <lineage>
        <taxon>Eukaryota</taxon>
        <taxon>Viridiplantae</taxon>
        <taxon>Streptophyta</taxon>
        <taxon>Embryophyta</taxon>
        <taxon>Tracheophyta</taxon>
        <taxon>Spermatophyta</taxon>
        <taxon>Magnoliopsida</taxon>
        <taxon>Liliopsida</taxon>
        <taxon>Poales</taxon>
        <taxon>Poaceae</taxon>
        <taxon>BOP clade</taxon>
        <taxon>Pooideae</taxon>
        <taxon>Poodae</taxon>
        <taxon>Poeae</taxon>
        <taxon>Poeae Chloroplast Group 2 (Poeae type)</taxon>
        <taxon>Loliodinae</taxon>
        <taxon>Loliinae</taxon>
        <taxon>Lolium</taxon>
    </lineage>
</organism>
<dbReference type="EMBL" id="JAUUTY010000001">
    <property type="protein sequence ID" value="KAK1694626.1"/>
    <property type="molecule type" value="Genomic_DNA"/>
</dbReference>
<dbReference type="Proteomes" id="UP001231189">
    <property type="component" value="Unassembled WGS sequence"/>
</dbReference>
<reference evidence="1" key="1">
    <citation type="submission" date="2023-07" db="EMBL/GenBank/DDBJ databases">
        <title>A chromosome-level genome assembly of Lolium multiflorum.</title>
        <authorList>
            <person name="Chen Y."/>
            <person name="Copetti D."/>
            <person name="Kolliker R."/>
            <person name="Studer B."/>
        </authorList>
    </citation>
    <scope>NUCLEOTIDE SEQUENCE</scope>
    <source>
        <strain evidence="1">02402/16</strain>
        <tissue evidence="1">Leaf</tissue>
    </source>
</reference>
<name>A0AAD8TV54_LOLMU</name>
<evidence type="ECO:0000313" key="1">
    <source>
        <dbReference type="EMBL" id="KAK1694626.1"/>
    </source>
</evidence>